<evidence type="ECO:0000259" key="2">
    <source>
        <dbReference type="Pfam" id="PF13475"/>
    </source>
</evidence>
<protein>
    <recommendedName>
        <fullName evidence="2">DUF4116 domain-containing protein</fullName>
    </recommendedName>
</protein>
<reference evidence="3" key="1">
    <citation type="submission" date="2019-08" db="EMBL/GenBank/DDBJ databases">
        <authorList>
            <person name="Kucharzyk K."/>
            <person name="Murdoch R.W."/>
            <person name="Higgins S."/>
            <person name="Loffler F."/>
        </authorList>
    </citation>
    <scope>NUCLEOTIDE SEQUENCE</scope>
</reference>
<feature type="compositionally biased region" description="Basic residues" evidence="1">
    <location>
        <begin position="614"/>
        <end position="623"/>
    </location>
</feature>
<evidence type="ECO:0000313" key="3">
    <source>
        <dbReference type="EMBL" id="MPM11580.1"/>
    </source>
</evidence>
<dbReference type="InterPro" id="IPR025197">
    <property type="entry name" value="DUF4116"/>
</dbReference>
<dbReference type="EMBL" id="VSSQ01001848">
    <property type="protein sequence ID" value="MPM11580.1"/>
    <property type="molecule type" value="Genomic_DNA"/>
</dbReference>
<name>A0A644X5Z2_9ZZZZ</name>
<feature type="region of interest" description="Disordered" evidence="1">
    <location>
        <begin position="598"/>
        <end position="623"/>
    </location>
</feature>
<gene>
    <name evidence="3" type="ORF">SDC9_57926</name>
</gene>
<accession>A0A644X5Z2</accession>
<sequence length="623" mass="71282">MNPQEKQDAEFVSKDKDRFMTLPGDRRTESVSLAAIEVDPDNIRYVPENILNEKLMKKALQGDGLTLEYIPDNMKTSDLCNVAVENSGWALQFVPEEMKTEQMCRRALHSAYDITGEGIEVLAFIPYPDVCMHGIKLYENSMVNMMDIYGFINPQIMTAEMAMYGVKDEPGVLGFIPEHLHSYELRMEAVKGDGMRLYNIPDKDKTMELCEAAINSTFHSLRYVPDEMKTTELCNQALKKDAFAIQYFPADKLTHEVCLEAVNTASHPRILSFIPFEDIHLKVFNEQCKDYSTTKEFLENMKPDYIKQDLAYKIFEKQPELFYNIPIQFKDKQLCEAAVKRDGSYLAHIPESQKTKELCELAIKSSPYAIPYILDEMKGEEQYRKMVKDNPKNLIGIPYEDRTDELCRIALDNTFGKDKNDFSVVNSVTSSQMLLEVFKAHTNPEKVDLLLHIVSHDLITPEIAKDALQKSGRSFHVIPQKAWTPEVAETAVKSDPSSLGWVPSNMRTADMILFTKKAIEGYNINIPEEISKGDNIYTFHKRVENIINKPLSYDQHKQLYNGESIRVKDIQTSNGFVKIGELRYDAKSKNLNVKSVEQTTAEKQKNSIQINKKPDRKGKGRKI</sequence>
<feature type="domain" description="DUF4116" evidence="2">
    <location>
        <begin position="331"/>
        <end position="378"/>
    </location>
</feature>
<comment type="caution">
    <text evidence="3">The sequence shown here is derived from an EMBL/GenBank/DDBJ whole genome shotgun (WGS) entry which is preliminary data.</text>
</comment>
<organism evidence="3">
    <name type="scientific">bioreactor metagenome</name>
    <dbReference type="NCBI Taxonomy" id="1076179"/>
    <lineage>
        <taxon>unclassified sequences</taxon>
        <taxon>metagenomes</taxon>
        <taxon>ecological metagenomes</taxon>
    </lineage>
</organism>
<dbReference type="AlphaFoldDB" id="A0A644X5Z2"/>
<dbReference type="Pfam" id="PF13475">
    <property type="entry name" value="DUF4116"/>
    <property type="match status" value="2"/>
</dbReference>
<feature type="domain" description="DUF4116" evidence="2">
    <location>
        <begin position="52"/>
        <end position="99"/>
    </location>
</feature>
<evidence type="ECO:0000256" key="1">
    <source>
        <dbReference type="SAM" id="MobiDB-lite"/>
    </source>
</evidence>
<proteinExistence type="predicted"/>